<evidence type="ECO:0000313" key="1">
    <source>
        <dbReference type="EMBL" id="MEE1885643.1"/>
    </source>
</evidence>
<dbReference type="PANTHER" id="PTHR31984">
    <property type="entry name" value="TRANSPORTER, PUTATIVE (DUF179)-RELATED"/>
    <property type="match status" value="1"/>
</dbReference>
<dbReference type="EMBL" id="JAZDQU010000002">
    <property type="protein sequence ID" value="MEE1885643.1"/>
    <property type="molecule type" value="Genomic_DNA"/>
</dbReference>
<accession>A0ABU7H2T3</accession>
<dbReference type="RefSeq" id="WP_330146538.1">
    <property type="nucleotide sequence ID" value="NZ_JAZDQU010000002.1"/>
</dbReference>
<keyword evidence="2" id="KW-1185">Reference proteome</keyword>
<dbReference type="Pfam" id="PF02622">
    <property type="entry name" value="DUF179"/>
    <property type="match status" value="1"/>
</dbReference>
<dbReference type="Gene3D" id="3.40.1740.10">
    <property type="entry name" value="VC0467-like"/>
    <property type="match status" value="1"/>
</dbReference>
<dbReference type="InterPro" id="IPR003774">
    <property type="entry name" value="AlgH-like"/>
</dbReference>
<gene>
    <name evidence="1" type="ORF">VRU49_09470</name>
</gene>
<dbReference type="PANTHER" id="PTHR31984:SF17">
    <property type="entry name" value="TRANSCRIPTIONAL REGULATOR"/>
    <property type="match status" value="1"/>
</dbReference>
<proteinExistence type="predicted"/>
<dbReference type="Proteomes" id="UP001337681">
    <property type="component" value="Unassembled WGS sequence"/>
</dbReference>
<dbReference type="SUPFAM" id="SSF143456">
    <property type="entry name" value="VC0467-like"/>
    <property type="match status" value="1"/>
</dbReference>
<protein>
    <submittedName>
        <fullName evidence="1">YqgE/AlgH family protein</fullName>
    </submittedName>
</protein>
<name>A0ABU7H2T3_9SPHI</name>
<reference evidence="1 2" key="1">
    <citation type="submission" date="2024-01" db="EMBL/GenBank/DDBJ databases">
        <title>Pedobacter sp. nov., isolated from oil-contaminated soil.</title>
        <authorList>
            <person name="Le N.T.T."/>
        </authorList>
    </citation>
    <scope>NUCLEOTIDE SEQUENCE [LARGE SCALE GENOMIC DNA]</scope>
    <source>
        <strain evidence="1 2">VNH31</strain>
    </source>
</reference>
<comment type="caution">
    <text evidence="1">The sequence shown here is derived from an EMBL/GenBank/DDBJ whole genome shotgun (WGS) entry which is preliminary data.</text>
</comment>
<organism evidence="1 2">
    <name type="scientific">Pedobacter flavus</name>
    <dbReference type="NCBI Taxonomy" id="3113906"/>
    <lineage>
        <taxon>Bacteria</taxon>
        <taxon>Pseudomonadati</taxon>
        <taxon>Bacteroidota</taxon>
        <taxon>Sphingobacteriia</taxon>
        <taxon>Sphingobacteriales</taxon>
        <taxon>Sphingobacteriaceae</taxon>
        <taxon>Pedobacter</taxon>
    </lineage>
</organism>
<sequence length="187" mass="21265">MLTEIKPDKGKILISEPFLADPNFSRAVILLAEKSNEGSLGFVLNNKSSLILSDVIQNNKIVEIPIFIGGPVEIDNLFFIHKSPFKELGKEIIVDDLCWGDNFDILINLLENNKINTEDFRLFLGYSGWGKQQLETEVEQNSWLVSDKFNSQSLLLLEGNELWKQMLSNLGEKYAHIRNFPISPNLN</sequence>
<evidence type="ECO:0000313" key="2">
    <source>
        <dbReference type="Proteomes" id="UP001337681"/>
    </source>
</evidence>